<proteinExistence type="inferred from homology"/>
<dbReference type="AlphaFoldDB" id="A0A1Z1M257"/>
<evidence type="ECO:0000259" key="7">
    <source>
        <dbReference type="Pfam" id="PF01281"/>
    </source>
</evidence>
<feature type="domain" description="Ribosomal protein L9" evidence="7">
    <location>
        <begin position="6"/>
        <end position="51"/>
    </location>
</feature>
<keyword evidence="2" id="KW-0699">rRNA-binding</keyword>
<evidence type="ECO:0000256" key="2">
    <source>
        <dbReference type="ARBA" id="ARBA00022730"/>
    </source>
</evidence>
<comment type="similarity">
    <text evidence="1">Belongs to the bacterial ribosomal protein bL9 family.</text>
</comment>
<dbReference type="GO" id="GO:0003735">
    <property type="term" value="F:structural constituent of ribosome"/>
    <property type="evidence" value="ECO:0007669"/>
    <property type="project" value="InterPro"/>
</dbReference>
<geneLocation type="chloroplast" evidence="9"/>
<evidence type="ECO:0000256" key="1">
    <source>
        <dbReference type="ARBA" id="ARBA00010605"/>
    </source>
</evidence>
<dbReference type="GO" id="GO:1990904">
    <property type="term" value="C:ribonucleoprotein complex"/>
    <property type="evidence" value="ECO:0007669"/>
    <property type="project" value="UniProtKB-KW"/>
</dbReference>
<reference evidence="9" key="1">
    <citation type="journal article" date="2017" name="J. Phycol.">
        <title>Analysis of chloroplast genomes and a supermatrix inform reclassification of the Rhodomelaceae (Rhodophyta).</title>
        <authorList>
            <person name="Diaz-Tapia P."/>
            <person name="Maggs C.A."/>
            <person name="West J.A."/>
            <person name="Verbruggen H."/>
        </authorList>
    </citation>
    <scope>NUCLEOTIDE SEQUENCE</scope>
    <source>
        <strain evidence="9">HV1501</strain>
    </source>
</reference>
<keyword evidence="5" id="KW-0687">Ribonucleoprotein</keyword>
<evidence type="ECO:0000313" key="9">
    <source>
        <dbReference type="EMBL" id="ARW59873.1"/>
    </source>
</evidence>
<protein>
    <recommendedName>
        <fullName evidence="6">50S ribosomal protein L9, chloroplastic</fullName>
    </recommendedName>
</protein>
<organism evidence="9">
    <name type="scientific">Laurenciella marilzae</name>
    <dbReference type="NCBI Taxonomy" id="1413812"/>
    <lineage>
        <taxon>Eukaryota</taxon>
        <taxon>Rhodophyta</taxon>
        <taxon>Florideophyceae</taxon>
        <taxon>Rhodymeniophycidae</taxon>
        <taxon>Ceramiales</taxon>
        <taxon>Rhodomelaceae</taxon>
        <taxon>Laurencieae</taxon>
        <taxon>Laurenciella</taxon>
    </lineage>
</organism>
<dbReference type="GO" id="GO:0019843">
    <property type="term" value="F:rRNA binding"/>
    <property type="evidence" value="ECO:0007669"/>
    <property type="project" value="UniProtKB-KW"/>
</dbReference>
<sequence>MKKKIQVIIKNNNFKQIKKGKVISVFTGYAFNYLIPNGIAEVATKNQIKHYKMFSEIARKEQEANSIATQKIKNSIEQISKITIYKKIGDKNLIFGSIKEKDIINWINEYCDVKIEKKQIQIENISNVNINLFKINIKQNITVTVRLCIIPYNI</sequence>
<dbReference type="EMBL" id="MF101410">
    <property type="protein sequence ID" value="ARW59873.1"/>
    <property type="molecule type" value="Genomic_DNA"/>
</dbReference>
<dbReference type="InterPro" id="IPR000244">
    <property type="entry name" value="Ribosomal_bL9"/>
</dbReference>
<evidence type="ECO:0000256" key="3">
    <source>
        <dbReference type="ARBA" id="ARBA00022884"/>
    </source>
</evidence>
<dbReference type="SUPFAM" id="SSF55653">
    <property type="entry name" value="Ribosomal protein L9 C-domain"/>
    <property type="match status" value="1"/>
</dbReference>
<dbReference type="GO" id="GO:0006412">
    <property type="term" value="P:translation"/>
    <property type="evidence" value="ECO:0007669"/>
    <property type="project" value="InterPro"/>
</dbReference>
<dbReference type="Gene3D" id="3.40.5.10">
    <property type="entry name" value="Ribosomal protein L9, N-terminal domain"/>
    <property type="match status" value="1"/>
</dbReference>
<dbReference type="InterPro" id="IPR020069">
    <property type="entry name" value="Ribosomal_bL9_C"/>
</dbReference>
<evidence type="ECO:0000256" key="5">
    <source>
        <dbReference type="ARBA" id="ARBA00023274"/>
    </source>
</evidence>
<evidence type="ECO:0000256" key="4">
    <source>
        <dbReference type="ARBA" id="ARBA00022980"/>
    </source>
</evidence>
<keyword evidence="9" id="KW-0934">Plastid</keyword>
<dbReference type="Pfam" id="PF03948">
    <property type="entry name" value="Ribosomal_L9_C"/>
    <property type="match status" value="1"/>
</dbReference>
<evidence type="ECO:0000259" key="8">
    <source>
        <dbReference type="Pfam" id="PF03948"/>
    </source>
</evidence>
<keyword evidence="4 9" id="KW-0689">Ribosomal protein</keyword>
<dbReference type="InterPro" id="IPR009027">
    <property type="entry name" value="Ribosomal_bL9/RNase_H1_N"/>
</dbReference>
<dbReference type="PANTHER" id="PTHR21368">
    <property type="entry name" value="50S RIBOSOMAL PROTEIN L9"/>
    <property type="match status" value="1"/>
</dbReference>
<dbReference type="GeneID" id="33348125"/>
<dbReference type="InterPro" id="IPR036935">
    <property type="entry name" value="Ribosomal_bL9_N_sf"/>
</dbReference>
<dbReference type="InterPro" id="IPR036791">
    <property type="entry name" value="Ribosomal_bL9_C_sf"/>
</dbReference>
<dbReference type="Gene3D" id="3.10.430.100">
    <property type="entry name" value="Ribosomal protein L9, C-terminal domain"/>
    <property type="match status" value="1"/>
</dbReference>
<feature type="domain" description="Large ribosomal subunit protein bL9 C-terminal" evidence="8">
    <location>
        <begin position="69"/>
        <end position="149"/>
    </location>
</feature>
<name>A0A1Z1M257_9FLOR</name>
<dbReference type="GO" id="GO:0005840">
    <property type="term" value="C:ribosome"/>
    <property type="evidence" value="ECO:0007669"/>
    <property type="project" value="UniProtKB-KW"/>
</dbReference>
<dbReference type="InterPro" id="IPR020070">
    <property type="entry name" value="Ribosomal_bL9_N"/>
</dbReference>
<evidence type="ECO:0000256" key="6">
    <source>
        <dbReference type="ARBA" id="ARBA00035427"/>
    </source>
</evidence>
<dbReference type="SUPFAM" id="SSF55658">
    <property type="entry name" value="L9 N-domain-like"/>
    <property type="match status" value="1"/>
</dbReference>
<dbReference type="InterPro" id="IPR020594">
    <property type="entry name" value="Ribosomal_bL9_bac/chp"/>
</dbReference>
<dbReference type="NCBIfam" id="TIGR00158">
    <property type="entry name" value="L9"/>
    <property type="match status" value="1"/>
</dbReference>
<keyword evidence="3" id="KW-0694">RNA-binding</keyword>
<gene>
    <name evidence="9" type="primary">rpl9</name>
</gene>
<dbReference type="RefSeq" id="YP_009391729.1">
    <property type="nucleotide sequence ID" value="NC_035259.1"/>
</dbReference>
<keyword evidence="9" id="KW-0150">Chloroplast</keyword>
<accession>A0A1Z1M257</accession>
<dbReference type="Pfam" id="PF01281">
    <property type="entry name" value="Ribosomal_L9_N"/>
    <property type="match status" value="1"/>
</dbReference>